<gene>
    <name evidence="1" type="ORF">FisN_8Hu037</name>
</gene>
<keyword evidence="2" id="KW-1185">Reference proteome</keyword>
<dbReference type="Proteomes" id="UP000198406">
    <property type="component" value="Unassembled WGS sequence"/>
</dbReference>
<dbReference type="EMBL" id="BDSP01000075">
    <property type="protein sequence ID" value="GAX14125.1"/>
    <property type="molecule type" value="Genomic_DNA"/>
</dbReference>
<dbReference type="InParanoid" id="A0A1Z5JJD7"/>
<comment type="caution">
    <text evidence="1">The sequence shown here is derived from an EMBL/GenBank/DDBJ whole genome shotgun (WGS) entry which is preliminary data.</text>
</comment>
<dbReference type="AlphaFoldDB" id="A0A1Z5JJD7"/>
<protein>
    <submittedName>
        <fullName evidence="1">Uncharacterized protein</fullName>
    </submittedName>
</protein>
<evidence type="ECO:0000313" key="1">
    <source>
        <dbReference type="EMBL" id="GAX14125.1"/>
    </source>
</evidence>
<organism evidence="1 2">
    <name type="scientific">Fistulifera solaris</name>
    <name type="common">Oleaginous diatom</name>
    <dbReference type="NCBI Taxonomy" id="1519565"/>
    <lineage>
        <taxon>Eukaryota</taxon>
        <taxon>Sar</taxon>
        <taxon>Stramenopiles</taxon>
        <taxon>Ochrophyta</taxon>
        <taxon>Bacillariophyta</taxon>
        <taxon>Bacillariophyceae</taxon>
        <taxon>Bacillariophycidae</taxon>
        <taxon>Naviculales</taxon>
        <taxon>Naviculaceae</taxon>
        <taxon>Fistulifera</taxon>
    </lineage>
</organism>
<accession>A0A1Z5JJD7</accession>
<name>A0A1Z5JJD7_FISSO</name>
<evidence type="ECO:0000313" key="2">
    <source>
        <dbReference type="Proteomes" id="UP000198406"/>
    </source>
</evidence>
<reference evidence="1 2" key="1">
    <citation type="journal article" date="2015" name="Plant Cell">
        <title>Oil accumulation by the oleaginous diatom Fistulifera solaris as revealed by the genome and transcriptome.</title>
        <authorList>
            <person name="Tanaka T."/>
            <person name="Maeda Y."/>
            <person name="Veluchamy A."/>
            <person name="Tanaka M."/>
            <person name="Abida H."/>
            <person name="Marechal E."/>
            <person name="Bowler C."/>
            <person name="Muto M."/>
            <person name="Sunaga Y."/>
            <person name="Tanaka M."/>
            <person name="Yoshino T."/>
            <person name="Taniguchi T."/>
            <person name="Fukuda Y."/>
            <person name="Nemoto M."/>
            <person name="Matsumoto M."/>
            <person name="Wong P.S."/>
            <person name="Aburatani S."/>
            <person name="Fujibuchi W."/>
        </authorList>
    </citation>
    <scope>NUCLEOTIDE SEQUENCE [LARGE SCALE GENOMIC DNA]</scope>
    <source>
        <strain evidence="1 2">JPCC DA0580</strain>
    </source>
</reference>
<sequence length="91" mass="10552">MLAVEASEDMDPIRRQSQFSQQRELTYMIEHHDRTVLFNRNDSTSRLFPTASFALYAASIEHDPTGVDDQALTTNNMSQIRFFLVTMNDKH</sequence>
<proteinExistence type="predicted"/>